<reference evidence="4" key="1">
    <citation type="journal article" date="2019" name="Int. J. Syst. Evol. Microbiol.">
        <title>The Global Catalogue of Microorganisms (GCM) 10K type strain sequencing project: providing services to taxonomists for standard genome sequencing and annotation.</title>
        <authorList>
            <consortium name="The Broad Institute Genomics Platform"/>
            <consortium name="The Broad Institute Genome Sequencing Center for Infectious Disease"/>
            <person name="Wu L."/>
            <person name="Ma J."/>
        </authorList>
    </citation>
    <scope>NUCLEOTIDE SEQUENCE [LARGE SCALE GENOMIC DNA]</scope>
    <source>
        <strain evidence="4">CCUG 63246</strain>
    </source>
</reference>
<organism evidence="3 4">
    <name type="scientific">Hwangdonia seohaensis</name>
    <dbReference type="NCBI Taxonomy" id="1240727"/>
    <lineage>
        <taxon>Bacteria</taxon>
        <taxon>Pseudomonadati</taxon>
        <taxon>Bacteroidota</taxon>
        <taxon>Flavobacteriia</taxon>
        <taxon>Flavobacteriales</taxon>
        <taxon>Flavobacteriaceae</taxon>
        <taxon>Hwangdonia</taxon>
    </lineage>
</organism>
<dbReference type="PANTHER" id="PTHR16026:SF0">
    <property type="entry name" value="CARTILAGE ACIDIC PROTEIN 1"/>
    <property type="match status" value="1"/>
</dbReference>
<protein>
    <submittedName>
        <fullName evidence="3">CRTAC1 family protein</fullName>
    </submittedName>
</protein>
<proteinExistence type="predicted"/>
<dbReference type="Pfam" id="PF07593">
    <property type="entry name" value="UnbV_ASPIC"/>
    <property type="match status" value="1"/>
</dbReference>
<keyword evidence="4" id="KW-1185">Reference proteome</keyword>
<dbReference type="Pfam" id="PF13517">
    <property type="entry name" value="FG-GAP_3"/>
    <property type="match status" value="3"/>
</dbReference>
<dbReference type="InterPro" id="IPR028994">
    <property type="entry name" value="Integrin_alpha_N"/>
</dbReference>
<evidence type="ECO:0000313" key="4">
    <source>
        <dbReference type="Proteomes" id="UP001597163"/>
    </source>
</evidence>
<dbReference type="InterPro" id="IPR011519">
    <property type="entry name" value="UnbV_ASPIC"/>
</dbReference>
<dbReference type="InterPro" id="IPR013517">
    <property type="entry name" value="FG-GAP"/>
</dbReference>
<accession>A0ABW3RAS8</accession>
<evidence type="ECO:0000256" key="1">
    <source>
        <dbReference type="ARBA" id="ARBA00022729"/>
    </source>
</evidence>
<dbReference type="InterPro" id="IPR027039">
    <property type="entry name" value="Crtac1"/>
</dbReference>
<evidence type="ECO:0000313" key="3">
    <source>
        <dbReference type="EMBL" id="MFD1162071.1"/>
    </source>
</evidence>
<sequence>MKWNKILIVLLFLSACKSDNKPADNPKPTNVDAETALMANMLKELYDTGDPNVNYHWNKKLAYLYKDKMANGPQNKKSTNWFRYCTELLRAGENERCIEEIESFIKERNSTVEQLINRRTLPIVELLALAYLRSGEVENCNKYHNAYSCILPLKDEAFHRNKNGSQKAIEIYAMMYEKFPKDMYKWLLNLAHMTLGEYPDKTPKDYFITYPNWQKEKKDFPAFKEVAMGLGIAQNGLSGGVCLDDFNNDGLIDIFATSYGMTDQCKLFINSGKGFDDATDKAGLTGIVSGLNSIQADYDNDGNVDILILRGGWLGAGGNHPNSLLKNNGDGTFTDVTKSAGLLSLHPTQTASWADVNNDGYLDLFIGNESKPNQSHPCELYINQKNGTFLEQASKHNLGDIKGFVKGVSFGDINNDQWPDLYVSIMGGRNLLFRNDSGIFKDITNTAGVKDPIFSFPCWIWDVNNDGFNDIFVNSYDARNLHQLSDDFSKEIQGKQVTSEKSRLFINNGDETFTEMSKAYHVNISMYTMGSNFGDLDNDGWLDFYIGTGAPNFNSVIPNRMFRNVNGTHFEEVTSAGRFGHIQKGHGVGFADFDNDGDQDVYAVLGGAYEGDTYPNVCFENPISINNWIVLDLEGVKSNRSAIGTKLKLELENDRTVYHSVNTGGSFGGNTLQAEIGLGRSESIKTLTVYWSNSEAQIFENIQVNKKYKIIEGQNEIVEKTYTKLNMLFNQDGHHH</sequence>
<gene>
    <name evidence="3" type="ORF">ACFQ2E_06565</name>
</gene>
<dbReference type="RefSeq" id="WP_311937989.1">
    <property type="nucleotide sequence ID" value="NZ_JAVSCK010000002.1"/>
</dbReference>
<evidence type="ECO:0000259" key="2">
    <source>
        <dbReference type="Pfam" id="PF07593"/>
    </source>
</evidence>
<keyword evidence="1" id="KW-0732">Signal</keyword>
<name>A0ABW3RAS8_9FLAO</name>
<comment type="caution">
    <text evidence="3">The sequence shown here is derived from an EMBL/GenBank/DDBJ whole genome shotgun (WGS) entry which is preliminary data.</text>
</comment>
<dbReference type="SUPFAM" id="SSF69318">
    <property type="entry name" value="Integrin alpha N-terminal domain"/>
    <property type="match status" value="1"/>
</dbReference>
<dbReference type="Proteomes" id="UP001597163">
    <property type="component" value="Unassembled WGS sequence"/>
</dbReference>
<feature type="domain" description="ASPIC/UnbV" evidence="2">
    <location>
        <begin position="642"/>
        <end position="708"/>
    </location>
</feature>
<dbReference type="PROSITE" id="PS51257">
    <property type="entry name" value="PROKAR_LIPOPROTEIN"/>
    <property type="match status" value="1"/>
</dbReference>
<dbReference type="Gene3D" id="2.130.10.130">
    <property type="entry name" value="Integrin alpha, N-terminal"/>
    <property type="match status" value="1"/>
</dbReference>
<dbReference type="EMBL" id="JBHTLJ010000002">
    <property type="protein sequence ID" value="MFD1162071.1"/>
    <property type="molecule type" value="Genomic_DNA"/>
</dbReference>
<dbReference type="PANTHER" id="PTHR16026">
    <property type="entry name" value="CARTILAGE ACIDIC PROTEIN 1"/>
    <property type="match status" value="1"/>
</dbReference>